<accession>A0A197JPU7</accession>
<dbReference type="Proteomes" id="UP000078512">
    <property type="component" value="Unassembled WGS sequence"/>
</dbReference>
<evidence type="ECO:0000256" key="1">
    <source>
        <dbReference type="SAM" id="Phobius"/>
    </source>
</evidence>
<name>A0A197JPU7_9FUNG</name>
<proteinExistence type="predicted"/>
<dbReference type="EMBL" id="KV442068">
    <property type="protein sequence ID" value="OAQ26374.1"/>
    <property type="molecule type" value="Genomic_DNA"/>
</dbReference>
<evidence type="ECO:0000313" key="3">
    <source>
        <dbReference type="Proteomes" id="UP000078512"/>
    </source>
</evidence>
<feature type="transmembrane region" description="Helical" evidence="1">
    <location>
        <begin position="6"/>
        <end position="32"/>
    </location>
</feature>
<keyword evidence="1" id="KW-1133">Transmembrane helix</keyword>
<reference evidence="2 3" key="1">
    <citation type="submission" date="2016-05" db="EMBL/GenBank/DDBJ databases">
        <title>Genome sequencing reveals origins of a unique bacterial endosymbiosis in the earliest lineages of terrestrial Fungi.</title>
        <authorList>
            <consortium name="DOE Joint Genome Institute"/>
            <person name="Uehling J."/>
            <person name="Gryganskyi A."/>
            <person name="Hameed K."/>
            <person name="Tschaplinski T."/>
            <person name="Misztal P."/>
            <person name="Wu S."/>
            <person name="Desiro A."/>
            <person name="Vande Pol N."/>
            <person name="Du Z.-Y."/>
            <person name="Zienkiewicz A."/>
            <person name="Zienkiewicz K."/>
            <person name="Morin E."/>
            <person name="Tisserant E."/>
            <person name="Splivallo R."/>
            <person name="Hainaut M."/>
            <person name="Henrissat B."/>
            <person name="Ohm R."/>
            <person name="Kuo A."/>
            <person name="Yan J."/>
            <person name="Lipzen A."/>
            <person name="Nolan M."/>
            <person name="Labutti K."/>
            <person name="Barry K."/>
            <person name="Goldstein A."/>
            <person name="Labbe J."/>
            <person name="Schadt C."/>
            <person name="Tuskan G."/>
            <person name="Grigoriev I."/>
            <person name="Martin F."/>
            <person name="Vilgalys R."/>
            <person name="Bonito G."/>
        </authorList>
    </citation>
    <scope>NUCLEOTIDE SEQUENCE [LARGE SCALE GENOMIC DNA]</scope>
    <source>
        <strain evidence="2 3">AG-77</strain>
    </source>
</reference>
<dbReference type="AlphaFoldDB" id="A0A197JPU7"/>
<sequence>MLTSLPFVFISLFFTLFGLLLIGALDALLALYSTSKAEYASSIRWSQQGGYLEMFHILRNSFRHVPRRATVAMVITIVASIVAPFASVGLGRMVHQVDIKVNPGSTLSQTSQILLDTFVSRGWTQFLARSSTMEDALKTMLVDPQYIVDMDPGKQYTPKTYGYKVDCNKFNTAIVRNMTIALISPKGALDQPNDGCAIIGFDTQIVFFEWALAHATNQRISDGLYKVIAPGTFAKDTFMDVAPAVFFLDSRLCFSPPDVRSFYKDYPRSGMTFSPSTMIFKCRSPTGEMQVAASTSFTFSVRHVEDFANVTLAIFDDTTDLPLLDIMDTLTRNGTFASLTNNATMVILTDTSGAMVHYLSCVSRWVTKGSDLSLLCQYIVVDAFSTTADPGDPAIAAIVTIKPVGLSYDMCRIVMRHFPSSSTSTGMTVYSVSSILNATSAATRYLASLGPNLEMDVKNQKLTILYDTVEIQSVTEIPTVLFWVMVTVMAVCAMLMAYSMIKIDTIHWRTLYMVIYEKLVQKNGPALMYCNFEPLTIDGMQIIAEGSNKPKKSEAATSFPPL</sequence>
<keyword evidence="3" id="KW-1185">Reference proteome</keyword>
<protein>
    <recommendedName>
        <fullName evidence="4">Transmembrane protein</fullName>
    </recommendedName>
</protein>
<keyword evidence="1" id="KW-0812">Transmembrane</keyword>
<evidence type="ECO:0000313" key="2">
    <source>
        <dbReference type="EMBL" id="OAQ26374.1"/>
    </source>
</evidence>
<feature type="transmembrane region" description="Helical" evidence="1">
    <location>
        <begin position="480"/>
        <end position="501"/>
    </location>
</feature>
<organism evidence="2 3">
    <name type="scientific">Linnemannia elongata AG-77</name>
    <dbReference type="NCBI Taxonomy" id="1314771"/>
    <lineage>
        <taxon>Eukaryota</taxon>
        <taxon>Fungi</taxon>
        <taxon>Fungi incertae sedis</taxon>
        <taxon>Mucoromycota</taxon>
        <taxon>Mortierellomycotina</taxon>
        <taxon>Mortierellomycetes</taxon>
        <taxon>Mortierellales</taxon>
        <taxon>Mortierellaceae</taxon>
        <taxon>Linnemannia</taxon>
    </lineage>
</organism>
<feature type="transmembrane region" description="Helical" evidence="1">
    <location>
        <begin position="69"/>
        <end position="90"/>
    </location>
</feature>
<gene>
    <name evidence="2" type="ORF">K457DRAFT_899514</name>
</gene>
<evidence type="ECO:0008006" key="4">
    <source>
        <dbReference type="Google" id="ProtNLM"/>
    </source>
</evidence>
<dbReference type="OrthoDB" id="2387820at2759"/>
<keyword evidence="1" id="KW-0472">Membrane</keyword>